<dbReference type="STRING" id="375574.GCA_001418035_01835"/>
<evidence type="ECO:0000313" key="10">
    <source>
        <dbReference type="Proteomes" id="UP000243535"/>
    </source>
</evidence>
<dbReference type="PANTHER" id="PTHR47245:SF2">
    <property type="entry name" value="PEPTIDYL-PROLYL CIS-TRANS ISOMERASE HP_0175-RELATED"/>
    <property type="match status" value="1"/>
</dbReference>
<dbReference type="PANTHER" id="PTHR47245">
    <property type="entry name" value="PEPTIDYLPROLYL ISOMERASE"/>
    <property type="match status" value="1"/>
</dbReference>
<name>A0A0K6GZY2_9NEIS</name>
<feature type="chain" id="PRO_5007775565" description="peptidylprolyl isomerase" evidence="7">
    <location>
        <begin position="22"/>
        <end position="252"/>
    </location>
</feature>
<feature type="signal peptide" evidence="7">
    <location>
        <begin position="1"/>
        <end position="21"/>
    </location>
</feature>
<accession>A0A0K6GZY2</accession>
<dbReference type="EMBL" id="CYHA01000004">
    <property type="protein sequence ID" value="CUA84302.1"/>
    <property type="molecule type" value="Genomic_DNA"/>
</dbReference>
<dbReference type="SUPFAM" id="SSF54534">
    <property type="entry name" value="FKBP-like"/>
    <property type="match status" value="1"/>
</dbReference>
<keyword evidence="10" id="KW-1185">Reference proteome</keyword>
<keyword evidence="4 6" id="KW-0697">Rotamase</keyword>
<dbReference type="RefSeq" id="WP_054286315.1">
    <property type="nucleotide sequence ID" value="NZ_CYHA01000004.1"/>
</dbReference>
<dbReference type="InterPro" id="IPR023058">
    <property type="entry name" value="PPIase_PpiC_CS"/>
</dbReference>
<proteinExistence type="inferred from homology"/>
<evidence type="ECO:0000256" key="3">
    <source>
        <dbReference type="ARBA" id="ARBA00013194"/>
    </source>
</evidence>
<dbReference type="OrthoDB" id="14196at2"/>
<evidence type="ECO:0000256" key="6">
    <source>
        <dbReference type="PROSITE-ProRule" id="PRU00278"/>
    </source>
</evidence>
<sequence length="252" mass="27664">MHKKLLAAALVAALASTGAAAAVPTVSQARIDAVVRMMEAQGQPSSPQMREMVREQLVTAEILRQEAIKQGLDKSADYRAELENMQTMALANRLVREYQRSHPVSQAELVAEYNKLKGEFKPKTTYHARHILVGSEAEANAVLESLKKGKPFDQLAREKSTDTGSKGNGGDLGWNEPGAFVAPFSEAMTRLAKGQVTSKPVKSEFGWHIIKLDDIKTEAAPPMEALRPQLEQRVMGAKVEEYVKSLKKRAAQ</sequence>
<dbReference type="InterPro" id="IPR046357">
    <property type="entry name" value="PPIase_dom_sf"/>
</dbReference>
<dbReference type="EC" id="5.2.1.8" evidence="3"/>
<evidence type="ECO:0000256" key="2">
    <source>
        <dbReference type="ARBA" id="ARBA00007656"/>
    </source>
</evidence>
<comment type="catalytic activity">
    <reaction evidence="1">
        <text>[protein]-peptidylproline (omega=180) = [protein]-peptidylproline (omega=0)</text>
        <dbReference type="Rhea" id="RHEA:16237"/>
        <dbReference type="Rhea" id="RHEA-COMP:10747"/>
        <dbReference type="Rhea" id="RHEA-COMP:10748"/>
        <dbReference type="ChEBI" id="CHEBI:83833"/>
        <dbReference type="ChEBI" id="CHEBI:83834"/>
        <dbReference type="EC" id="5.2.1.8"/>
    </reaction>
</comment>
<comment type="similarity">
    <text evidence="2">Belongs to the PpiC/parvulin rotamase family.</text>
</comment>
<protein>
    <recommendedName>
        <fullName evidence="3">peptidylprolyl isomerase</fullName>
        <ecNumber evidence="3">5.2.1.8</ecNumber>
    </recommendedName>
</protein>
<dbReference type="AlphaFoldDB" id="A0A0K6GZY2"/>
<dbReference type="GO" id="GO:0003755">
    <property type="term" value="F:peptidyl-prolyl cis-trans isomerase activity"/>
    <property type="evidence" value="ECO:0007669"/>
    <property type="project" value="UniProtKB-KW"/>
</dbReference>
<keyword evidence="7" id="KW-0732">Signal</keyword>
<feature type="domain" description="PpiC" evidence="8">
    <location>
        <begin position="123"/>
        <end position="214"/>
    </location>
</feature>
<dbReference type="InterPro" id="IPR000297">
    <property type="entry name" value="PPIase_PpiC"/>
</dbReference>
<dbReference type="Proteomes" id="UP000243535">
    <property type="component" value="Unassembled WGS sequence"/>
</dbReference>
<evidence type="ECO:0000256" key="5">
    <source>
        <dbReference type="ARBA" id="ARBA00023235"/>
    </source>
</evidence>
<dbReference type="PROSITE" id="PS50198">
    <property type="entry name" value="PPIC_PPIASE_2"/>
    <property type="match status" value="1"/>
</dbReference>
<dbReference type="Gene3D" id="3.10.50.40">
    <property type="match status" value="1"/>
</dbReference>
<organism evidence="9 10">
    <name type="scientific">Gulbenkiania indica</name>
    <dbReference type="NCBI Taxonomy" id="375574"/>
    <lineage>
        <taxon>Bacteria</taxon>
        <taxon>Pseudomonadati</taxon>
        <taxon>Pseudomonadota</taxon>
        <taxon>Betaproteobacteria</taxon>
        <taxon>Neisseriales</taxon>
        <taxon>Chromobacteriaceae</taxon>
        <taxon>Gulbenkiania</taxon>
    </lineage>
</organism>
<evidence type="ECO:0000256" key="7">
    <source>
        <dbReference type="SAM" id="SignalP"/>
    </source>
</evidence>
<reference evidence="10" key="1">
    <citation type="submission" date="2015-08" db="EMBL/GenBank/DDBJ databases">
        <authorList>
            <person name="Varghese N."/>
        </authorList>
    </citation>
    <scope>NUCLEOTIDE SEQUENCE [LARGE SCALE GENOMIC DNA]</scope>
    <source>
        <strain evidence="10">DSM 17901</strain>
    </source>
</reference>
<dbReference type="Pfam" id="PF00639">
    <property type="entry name" value="Rotamase"/>
    <property type="match status" value="1"/>
</dbReference>
<gene>
    <name evidence="9" type="ORF">Ga0061063_2045</name>
</gene>
<evidence type="ECO:0000256" key="4">
    <source>
        <dbReference type="ARBA" id="ARBA00023110"/>
    </source>
</evidence>
<dbReference type="PROSITE" id="PS01096">
    <property type="entry name" value="PPIC_PPIASE_1"/>
    <property type="match status" value="1"/>
</dbReference>
<keyword evidence="5 6" id="KW-0413">Isomerase</keyword>
<evidence type="ECO:0000259" key="8">
    <source>
        <dbReference type="PROSITE" id="PS50198"/>
    </source>
</evidence>
<evidence type="ECO:0000313" key="9">
    <source>
        <dbReference type="EMBL" id="CUA84302.1"/>
    </source>
</evidence>
<dbReference type="InterPro" id="IPR050245">
    <property type="entry name" value="PrsA_foldase"/>
</dbReference>
<evidence type="ECO:0000256" key="1">
    <source>
        <dbReference type="ARBA" id="ARBA00000971"/>
    </source>
</evidence>